<gene>
    <name evidence="2" type="ORF">PVAG01_04472</name>
</gene>
<comment type="caution">
    <text evidence="2">The sequence shown here is derived from an EMBL/GenBank/DDBJ whole genome shotgun (WGS) entry which is preliminary data.</text>
</comment>
<organism evidence="2 3">
    <name type="scientific">Phlyctema vagabunda</name>
    <dbReference type="NCBI Taxonomy" id="108571"/>
    <lineage>
        <taxon>Eukaryota</taxon>
        <taxon>Fungi</taxon>
        <taxon>Dikarya</taxon>
        <taxon>Ascomycota</taxon>
        <taxon>Pezizomycotina</taxon>
        <taxon>Leotiomycetes</taxon>
        <taxon>Helotiales</taxon>
        <taxon>Dermateaceae</taxon>
        <taxon>Phlyctema</taxon>
    </lineage>
</organism>
<dbReference type="Proteomes" id="UP001629113">
    <property type="component" value="Unassembled WGS sequence"/>
</dbReference>
<feature type="region of interest" description="Disordered" evidence="1">
    <location>
        <begin position="295"/>
        <end position="335"/>
    </location>
</feature>
<dbReference type="EMBL" id="JBFCZG010000003">
    <property type="protein sequence ID" value="KAL3425191.1"/>
    <property type="molecule type" value="Genomic_DNA"/>
</dbReference>
<evidence type="ECO:0000313" key="3">
    <source>
        <dbReference type="Proteomes" id="UP001629113"/>
    </source>
</evidence>
<evidence type="ECO:0000313" key="2">
    <source>
        <dbReference type="EMBL" id="KAL3425191.1"/>
    </source>
</evidence>
<reference evidence="2 3" key="1">
    <citation type="submission" date="2024-06" db="EMBL/GenBank/DDBJ databases">
        <title>Complete genome of Phlyctema vagabunda strain 19-DSS-EL-015.</title>
        <authorList>
            <person name="Fiorenzani C."/>
        </authorList>
    </citation>
    <scope>NUCLEOTIDE SEQUENCE [LARGE SCALE GENOMIC DNA]</scope>
    <source>
        <strain evidence="2 3">19-DSS-EL-015</strain>
    </source>
</reference>
<accession>A0ABR4PPB2</accession>
<evidence type="ECO:0000256" key="1">
    <source>
        <dbReference type="SAM" id="MobiDB-lite"/>
    </source>
</evidence>
<name>A0ABR4PPB2_9HELO</name>
<protein>
    <submittedName>
        <fullName evidence="2">Uncharacterized protein</fullName>
    </submittedName>
</protein>
<keyword evidence="3" id="KW-1185">Reference proteome</keyword>
<proteinExistence type="predicted"/>
<feature type="compositionally biased region" description="Low complexity" evidence="1">
    <location>
        <begin position="316"/>
        <end position="329"/>
    </location>
</feature>
<sequence>MCPWNHDKGFKKGRGSLDKYRVCYEDGTVCQMQCWPRHKADGNSNKEMKLYGLDKLLGHYKIEPTELVTNSYETWKKWHNFDIPNKFDPVVGSLKRNESALRLPVCFSQHNVLVDLDKKESRNFPFICGFFGSETRAVLDKINMKRSSVNGEMLQGKAADVFQNYIIPRMRYWSAVKRFVALCELDIHWPYKQHHKMVMTKGADKRCGEVKEAIEGLTELEANQWFCNEWKGRRQLKKDESMWIESKIPFPINHHRRCIDFRDNYKKKGAKLFPDQTKINMQANYTDQFLAEQHHNEALHESPSSESESVDVRDFAGAPSFPEAPSAPSDWPGQIMYGSSSGSPWNLTKASRLKYFPKSHKDETSGYH</sequence>